<comment type="similarity">
    <text evidence="2 10">Belongs to the mitochondrial carrier (TC 2.A.29) family.</text>
</comment>
<evidence type="ECO:0000256" key="9">
    <source>
        <dbReference type="PROSITE-ProRule" id="PRU00282"/>
    </source>
</evidence>
<dbReference type="Proteomes" id="UP000717515">
    <property type="component" value="Unassembled WGS sequence"/>
</dbReference>
<dbReference type="Pfam" id="PF00153">
    <property type="entry name" value="Mito_carr"/>
    <property type="match status" value="3"/>
</dbReference>
<feature type="repeat" description="Solcar" evidence="9">
    <location>
        <begin position="113"/>
        <end position="199"/>
    </location>
</feature>
<evidence type="ECO:0000313" key="11">
    <source>
        <dbReference type="EMBL" id="KAG9326200.1"/>
    </source>
</evidence>
<keyword evidence="7" id="KW-0496">Mitochondrion</keyword>
<feature type="repeat" description="Solcar" evidence="9">
    <location>
        <begin position="210"/>
        <end position="296"/>
    </location>
</feature>
<gene>
    <name evidence="11" type="ORF">KVV02_001084</name>
</gene>
<protein>
    <recommendedName>
        <fullName evidence="13">Tricarboxylate transport protein</fullName>
    </recommendedName>
</protein>
<keyword evidence="8 9" id="KW-0472">Membrane</keyword>
<dbReference type="GO" id="GO:0031966">
    <property type="term" value="C:mitochondrial membrane"/>
    <property type="evidence" value="ECO:0007669"/>
    <property type="project" value="UniProtKB-SubCell"/>
</dbReference>
<keyword evidence="3 10" id="KW-0813">Transport</keyword>
<evidence type="ECO:0008006" key="13">
    <source>
        <dbReference type="Google" id="ProtNLM"/>
    </source>
</evidence>
<dbReference type="PANTHER" id="PTHR45788">
    <property type="entry name" value="SUCCINATE/FUMARATE MITOCHONDRIAL TRANSPORTER-RELATED"/>
    <property type="match status" value="1"/>
</dbReference>
<evidence type="ECO:0000313" key="12">
    <source>
        <dbReference type="Proteomes" id="UP000717515"/>
    </source>
</evidence>
<reference evidence="11" key="1">
    <citation type="submission" date="2021-07" db="EMBL/GenBank/DDBJ databases">
        <title>Draft genome of Mortierella alpina, strain LL118, isolated from an aspen leaf litter sample.</title>
        <authorList>
            <person name="Yang S."/>
            <person name="Vinatzer B.A."/>
        </authorList>
    </citation>
    <scope>NUCLEOTIDE SEQUENCE</scope>
    <source>
        <strain evidence="11">LL118</strain>
    </source>
</reference>
<organism evidence="11 12">
    <name type="scientific">Mortierella alpina</name>
    <name type="common">Oleaginous fungus</name>
    <name type="synonym">Mortierella renispora</name>
    <dbReference type="NCBI Taxonomy" id="64518"/>
    <lineage>
        <taxon>Eukaryota</taxon>
        <taxon>Fungi</taxon>
        <taxon>Fungi incertae sedis</taxon>
        <taxon>Mucoromycota</taxon>
        <taxon>Mortierellomycotina</taxon>
        <taxon>Mortierellomycetes</taxon>
        <taxon>Mortierellales</taxon>
        <taxon>Mortierellaceae</taxon>
        <taxon>Mortierella</taxon>
    </lineage>
</organism>
<dbReference type="InterPro" id="IPR002067">
    <property type="entry name" value="MCP"/>
</dbReference>
<dbReference type="GO" id="GO:0006843">
    <property type="term" value="P:mitochondrial citrate transmembrane transport"/>
    <property type="evidence" value="ECO:0007669"/>
    <property type="project" value="TreeGrafter"/>
</dbReference>
<evidence type="ECO:0000256" key="7">
    <source>
        <dbReference type="ARBA" id="ARBA00023128"/>
    </source>
</evidence>
<dbReference type="PANTHER" id="PTHR45788:SF4">
    <property type="entry name" value="TRICARBOXYLATE TRANSPORT PROTEIN, MITOCHONDRIAL"/>
    <property type="match status" value="1"/>
</dbReference>
<evidence type="ECO:0000256" key="8">
    <source>
        <dbReference type="ARBA" id="ARBA00023136"/>
    </source>
</evidence>
<evidence type="ECO:0000256" key="6">
    <source>
        <dbReference type="ARBA" id="ARBA00022989"/>
    </source>
</evidence>
<evidence type="ECO:0000256" key="2">
    <source>
        <dbReference type="ARBA" id="ARBA00006375"/>
    </source>
</evidence>
<evidence type="ECO:0000256" key="4">
    <source>
        <dbReference type="ARBA" id="ARBA00022692"/>
    </source>
</evidence>
<dbReference type="PROSITE" id="PS50920">
    <property type="entry name" value="SOLCAR"/>
    <property type="match status" value="3"/>
</dbReference>
<keyword evidence="4 9" id="KW-0812">Transmembrane</keyword>
<keyword evidence="6" id="KW-1133">Transmembrane helix</keyword>
<proteinExistence type="inferred from homology"/>
<accession>A0A9P8D1Z2</accession>
<dbReference type="PRINTS" id="PR00926">
    <property type="entry name" value="MITOCARRIER"/>
</dbReference>
<dbReference type="GO" id="GO:0071913">
    <property type="term" value="F:citrate secondary active transmembrane transporter activity"/>
    <property type="evidence" value="ECO:0007669"/>
    <property type="project" value="TreeGrafter"/>
</dbReference>
<keyword evidence="5" id="KW-0677">Repeat</keyword>
<feature type="repeat" description="Solcar" evidence="9">
    <location>
        <begin position="8"/>
        <end position="102"/>
    </location>
</feature>
<evidence type="ECO:0000256" key="10">
    <source>
        <dbReference type="RuleBase" id="RU000488"/>
    </source>
</evidence>
<evidence type="ECO:0000256" key="5">
    <source>
        <dbReference type="ARBA" id="ARBA00022737"/>
    </source>
</evidence>
<name>A0A9P8D1Z2_MORAP</name>
<comment type="caution">
    <text evidence="11">The sequence shown here is derived from an EMBL/GenBank/DDBJ whole genome shotgun (WGS) entry which is preliminary data.</text>
</comment>
<dbReference type="EMBL" id="JAIFTL010000024">
    <property type="protein sequence ID" value="KAG9326200.1"/>
    <property type="molecule type" value="Genomic_DNA"/>
</dbReference>
<dbReference type="FunFam" id="1.50.40.10:FF:000007">
    <property type="entry name" value="Mitochondrial tricarboxylate transport protein-like"/>
    <property type="match status" value="1"/>
</dbReference>
<dbReference type="InterPro" id="IPR018108">
    <property type="entry name" value="MCP_transmembrane"/>
</dbReference>
<evidence type="ECO:0000256" key="3">
    <source>
        <dbReference type="ARBA" id="ARBA00022448"/>
    </source>
</evidence>
<comment type="subcellular location">
    <subcellularLocation>
        <location evidence="1">Mitochondrion membrane</location>
        <topology evidence="1">Multi-pass membrane protein</topology>
    </subcellularLocation>
</comment>
<dbReference type="AlphaFoldDB" id="A0A9P8D1Z2"/>
<dbReference type="SUPFAM" id="SSF103506">
    <property type="entry name" value="Mitochondrial carrier"/>
    <property type="match status" value="1"/>
</dbReference>
<sequence length="340" mass="36191">MSFKTKKEPPLYTLTAGAVAGAVEAIVTYPTEYVKTQLQLQDGGVCSARNGGVKFKGPIDVLVTTVRTQGITAVYRGLSALVIGTAAKAGVRFFAFDQFRDMLKDSEGKTTGARSVLAGLGAGMTEAVLVVTPTETIKTKLIHDGNLAEPKYRGLVHGVRSIVQAEGFGGIYRGVVPVMARQGANSAVRFGVYSTLSDLAKTRITHGGQLPTTYAFGIGAIAGIITVYTTMPLDVVKTKMQGLGAKELYKGAFDCAWKVFKGEGVFAFWKGATPRLARLSVRNYGVEASAHTITCALPLLTALGFCSREDLTMSGGIVFSLYESTITMLHRFDDHGPLNS</sequence>
<dbReference type="InterPro" id="IPR049563">
    <property type="entry name" value="TXTP-like"/>
</dbReference>
<evidence type="ECO:0000256" key="1">
    <source>
        <dbReference type="ARBA" id="ARBA00004225"/>
    </source>
</evidence>
<dbReference type="InterPro" id="IPR023395">
    <property type="entry name" value="MCP_dom_sf"/>
</dbReference>
<dbReference type="Gene3D" id="1.50.40.10">
    <property type="entry name" value="Mitochondrial carrier domain"/>
    <property type="match status" value="1"/>
</dbReference>